<dbReference type="InterPro" id="IPR021858">
    <property type="entry name" value="Fun_TF"/>
</dbReference>
<dbReference type="GeneID" id="25316167"/>
<keyword evidence="5" id="KW-1185">Reference proteome</keyword>
<evidence type="ECO:0000256" key="2">
    <source>
        <dbReference type="ARBA" id="ARBA00023242"/>
    </source>
</evidence>
<dbReference type="GO" id="GO:0005634">
    <property type="term" value="C:nucleus"/>
    <property type="evidence" value="ECO:0007669"/>
    <property type="project" value="UniProtKB-SubCell"/>
</dbReference>
<gene>
    <name evidence="4" type="ORF">T310_3818</name>
</gene>
<dbReference type="STRING" id="1408163.A0A0F4YV88"/>
<dbReference type="GO" id="GO:0003700">
    <property type="term" value="F:DNA-binding transcription factor activity"/>
    <property type="evidence" value="ECO:0007669"/>
    <property type="project" value="TreeGrafter"/>
</dbReference>
<comment type="caution">
    <text evidence="4">The sequence shown here is derived from an EMBL/GenBank/DDBJ whole genome shotgun (WGS) entry which is preliminary data.</text>
</comment>
<dbReference type="PANTHER" id="PTHR37534">
    <property type="entry name" value="TRANSCRIPTIONAL ACTIVATOR PROTEIN UGA3"/>
    <property type="match status" value="1"/>
</dbReference>
<dbReference type="EMBL" id="LASV01000156">
    <property type="protein sequence ID" value="KKA22134.1"/>
    <property type="molecule type" value="Genomic_DNA"/>
</dbReference>
<keyword evidence="2" id="KW-0539">Nucleus</keyword>
<dbReference type="PANTHER" id="PTHR37534:SF2">
    <property type="entry name" value="N-ACETYLTRANSFERASE DOMAIN-CONTAINING PROTEIN"/>
    <property type="match status" value="1"/>
</dbReference>
<organism evidence="4 5">
    <name type="scientific">Rasamsonia emersonii (strain ATCC 16479 / CBS 393.64 / IMI 116815)</name>
    <dbReference type="NCBI Taxonomy" id="1408163"/>
    <lineage>
        <taxon>Eukaryota</taxon>
        <taxon>Fungi</taxon>
        <taxon>Dikarya</taxon>
        <taxon>Ascomycota</taxon>
        <taxon>Pezizomycotina</taxon>
        <taxon>Eurotiomycetes</taxon>
        <taxon>Eurotiomycetidae</taxon>
        <taxon>Eurotiales</taxon>
        <taxon>Trichocomaceae</taxon>
        <taxon>Rasamsonia</taxon>
    </lineage>
</organism>
<dbReference type="OrthoDB" id="4226462at2759"/>
<dbReference type="AlphaFoldDB" id="A0A0F4YV88"/>
<feature type="compositionally biased region" description="Basic and acidic residues" evidence="3">
    <location>
        <begin position="74"/>
        <end position="89"/>
    </location>
</feature>
<name>A0A0F4YV88_RASE3</name>
<evidence type="ECO:0000256" key="1">
    <source>
        <dbReference type="ARBA" id="ARBA00004123"/>
    </source>
</evidence>
<dbReference type="Pfam" id="PF11951">
    <property type="entry name" value="Fungal_trans_2"/>
    <property type="match status" value="1"/>
</dbReference>
<comment type="subcellular location">
    <subcellularLocation>
        <location evidence="1">Nucleus</location>
    </subcellularLocation>
</comment>
<proteinExistence type="predicted"/>
<dbReference type="GO" id="GO:0045944">
    <property type="term" value="P:positive regulation of transcription by RNA polymerase II"/>
    <property type="evidence" value="ECO:0007669"/>
    <property type="project" value="TreeGrafter"/>
</dbReference>
<evidence type="ECO:0000313" key="4">
    <source>
        <dbReference type="EMBL" id="KKA22134.1"/>
    </source>
</evidence>
<feature type="region of interest" description="Disordered" evidence="3">
    <location>
        <begin position="55"/>
        <end position="89"/>
    </location>
</feature>
<sequence length="499" mass="56084">MAPMPDTLINHAYVDRLRFIDETLDVIAGYHQECDLDTDSEVCAGQNESQLSAICESTSRTTGTSQGSQSSDTSPRDEPSQRGVFDDKQTPVALSSTLQTSSSIQSSVYNTVPVPNTAEPAYTNLPQHPTIDLSDDPFFCHLVKQPSAEICRSQSRRQAILMRYFSEEIARRFDLCNPERHFTHVVPQRARSSPPLLNAILTTSARHLTRLPRHRNADDIVEWQGYVLPDLTEESAVYYHNECIKDLLRLSMDPAQIHNENLLAAAIILRTDEEMDAPLRDDSDGDKEVFLQMLSIFLNAQVPSAAAVPHRSGAIYPREMSPMSQPRPVSVSSTPLPRTDSLRQACFWVALRQEVFTSFMKQRPPNFPLSRCEAFRNFSPAEDAVWADRLVIFCADVLQYCYGGPSDTTTPQRHADNKERWHALKQYEAELGLVLPSSFEPVYYRAPNRQAGEIFPEIWYLDDCHVTGTTHAELARILLAVYDPSRPKLGPDTLPACAS</sequence>
<dbReference type="RefSeq" id="XP_013328746.1">
    <property type="nucleotide sequence ID" value="XM_013473292.1"/>
</dbReference>
<feature type="compositionally biased region" description="Low complexity" evidence="3">
    <location>
        <begin position="57"/>
        <end position="73"/>
    </location>
</feature>
<protein>
    <submittedName>
        <fullName evidence="4">Uncharacterized protein</fullName>
    </submittedName>
</protein>
<dbReference type="Proteomes" id="UP000053958">
    <property type="component" value="Unassembled WGS sequence"/>
</dbReference>
<evidence type="ECO:0000313" key="5">
    <source>
        <dbReference type="Proteomes" id="UP000053958"/>
    </source>
</evidence>
<accession>A0A0F4YV88</accession>
<reference evidence="4 5" key="1">
    <citation type="submission" date="2015-04" db="EMBL/GenBank/DDBJ databases">
        <authorList>
            <person name="Heijne W.H."/>
            <person name="Fedorova N.D."/>
            <person name="Nierman W.C."/>
            <person name="Vollebregt A.W."/>
            <person name="Zhao Z."/>
            <person name="Wu L."/>
            <person name="Kumar M."/>
            <person name="Stam H."/>
            <person name="van den Berg M.A."/>
            <person name="Pel H.J."/>
        </authorList>
    </citation>
    <scope>NUCLEOTIDE SEQUENCE [LARGE SCALE GENOMIC DNA]</scope>
    <source>
        <strain evidence="4 5">CBS 393.64</strain>
    </source>
</reference>
<evidence type="ECO:0000256" key="3">
    <source>
        <dbReference type="SAM" id="MobiDB-lite"/>
    </source>
</evidence>
<dbReference type="GO" id="GO:0000976">
    <property type="term" value="F:transcription cis-regulatory region binding"/>
    <property type="evidence" value="ECO:0007669"/>
    <property type="project" value="TreeGrafter"/>
</dbReference>